<dbReference type="PROSITE" id="PS51257">
    <property type="entry name" value="PROKAR_LIPOPROTEIN"/>
    <property type="match status" value="1"/>
</dbReference>
<evidence type="ECO:0000313" key="9">
    <source>
        <dbReference type="EMBL" id="EWH12214.1"/>
    </source>
</evidence>
<dbReference type="PATRIC" id="fig|1328313.3.peg.170"/>
<keyword evidence="7" id="KW-0812">Transmembrane</keyword>
<keyword evidence="5" id="KW-0201">Cytochrome c-type biogenesis</keyword>
<dbReference type="InterPro" id="IPR051263">
    <property type="entry name" value="C-type_cytochrome_biogenesis"/>
</dbReference>
<keyword evidence="6 7" id="KW-0408">Iron</keyword>
<keyword evidence="2 7" id="KW-0349">Heme</keyword>
<evidence type="ECO:0000313" key="10">
    <source>
        <dbReference type="Proteomes" id="UP000019276"/>
    </source>
</evidence>
<feature type="signal peptide" evidence="7">
    <location>
        <begin position="1"/>
        <end position="22"/>
    </location>
</feature>
<evidence type="ECO:0000256" key="2">
    <source>
        <dbReference type="ARBA" id="ARBA00022617"/>
    </source>
</evidence>
<reference evidence="9 10" key="1">
    <citation type="journal article" date="2014" name="Genome Announc.">
        <title>Draft Genome Sequence of the Agar-Degrading Bacterium Catenovulum sp. Strain DS-2, Isolated from Intestines of Haliotis diversicolor.</title>
        <authorList>
            <person name="Shan D."/>
            <person name="Li X."/>
            <person name="Gu Z."/>
            <person name="Wei G."/>
            <person name="Gao Z."/>
            <person name="Shao Z."/>
        </authorList>
    </citation>
    <scope>NUCLEOTIDE SEQUENCE [LARGE SCALE GENOMIC DNA]</scope>
    <source>
        <strain evidence="9 10">DS-2</strain>
    </source>
</reference>
<evidence type="ECO:0000256" key="4">
    <source>
        <dbReference type="ARBA" id="ARBA00022729"/>
    </source>
</evidence>
<gene>
    <name evidence="9" type="ORF">DS2_00795</name>
</gene>
<dbReference type="GO" id="GO:0046872">
    <property type="term" value="F:metal ion binding"/>
    <property type="evidence" value="ECO:0007669"/>
    <property type="project" value="UniProtKB-KW"/>
</dbReference>
<dbReference type="Proteomes" id="UP000019276">
    <property type="component" value="Unassembled WGS sequence"/>
</dbReference>
<dbReference type="STRING" id="1328313.DS2_00795"/>
<evidence type="ECO:0000256" key="1">
    <source>
        <dbReference type="ARBA" id="ARBA00010342"/>
    </source>
</evidence>
<evidence type="ECO:0000256" key="6">
    <source>
        <dbReference type="ARBA" id="ARBA00023004"/>
    </source>
</evidence>
<proteinExistence type="inferred from homology"/>
<evidence type="ECO:0000256" key="3">
    <source>
        <dbReference type="ARBA" id="ARBA00022723"/>
    </source>
</evidence>
<keyword evidence="7" id="KW-1133">Transmembrane helix</keyword>
<dbReference type="GO" id="GO:0005886">
    <property type="term" value="C:plasma membrane"/>
    <property type="evidence" value="ECO:0007669"/>
    <property type="project" value="TreeGrafter"/>
</dbReference>
<dbReference type="InterPro" id="IPR005616">
    <property type="entry name" value="CcmH/CycL/Ccl2/NrfF_N"/>
</dbReference>
<dbReference type="EMBL" id="ARZY01000001">
    <property type="protein sequence ID" value="EWH12214.1"/>
    <property type="molecule type" value="Genomic_DNA"/>
</dbReference>
<dbReference type="PANTHER" id="PTHR47870:SF1">
    <property type="entry name" value="CYTOCHROME C-TYPE BIOGENESIS PROTEIN CCMH"/>
    <property type="match status" value="1"/>
</dbReference>
<dbReference type="InterPro" id="IPR038297">
    <property type="entry name" value="CcmH/CycL/NrfF/Ccl2_sf"/>
</dbReference>
<name>W7QGZ5_9ALTE</name>
<comment type="similarity">
    <text evidence="1 7">Belongs to the CcmH/CycL/Ccl2/NrfF family.</text>
</comment>
<evidence type="ECO:0000256" key="7">
    <source>
        <dbReference type="RuleBase" id="RU364112"/>
    </source>
</evidence>
<evidence type="ECO:0000256" key="5">
    <source>
        <dbReference type="ARBA" id="ARBA00022748"/>
    </source>
</evidence>
<accession>W7QGZ5</accession>
<feature type="domain" description="CcmH/CycL/Ccl2/NrfF N-terminal" evidence="8">
    <location>
        <begin position="13"/>
        <end position="138"/>
    </location>
</feature>
<protein>
    <recommendedName>
        <fullName evidence="7">Cytochrome c-type biogenesis protein</fullName>
    </recommendedName>
</protein>
<dbReference type="CDD" id="cd16378">
    <property type="entry name" value="CcmH_N"/>
    <property type="match status" value="1"/>
</dbReference>
<feature type="chain" id="PRO_5011019239" description="Cytochrome c-type biogenesis protein" evidence="7">
    <location>
        <begin position="23"/>
        <end position="157"/>
    </location>
</feature>
<dbReference type="GO" id="GO:0017004">
    <property type="term" value="P:cytochrome complex assembly"/>
    <property type="evidence" value="ECO:0007669"/>
    <property type="project" value="UniProtKB-KW"/>
</dbReference>
<keyword evidence="7" id="KW-0472">Membrane</keyword>
<dbReference type="eggNOG" id="COG3088">
    <property type="taxonomic scope" value="Bacteria"/>
</dbReference>
<comment type="caution">
    <text evidence="9">The sequence shown here is derived from an EMBL/GenBank/DDBJ whole genome shotgun (WGS) entry which is preliminary data.</text>
</comment>
<organism evidence="9 10">
    <name type="scientific">Catenovulum agarivorans DS-2</name>
    <dbReference type="NCBI Taxonomy" id="1328313"/>
    <lineage>
        <taxon>Bacteria</taxon>
        <taxon>Pseudomonadati</taxon>
        <taxon>Pseudomonadota</taxon>
        <taxon>Gammaproteobacteria</taxon>
        <taxon>Alteromonadales</taxon>
        <taxon>Alteromonadaceae</taxon>
        <taxon>Catenovulum</taxon>
    </lineage>
</organism>
<keyword evidence="3 7" id="KW-0479">Metal-binding</keyword>
<dbReference type="Gene3D" id="1.10.8.640">
    <property type="entry name" value="Cytochrome C biogenesis protein"/>
    <property type="match status" value="1"/>
</dbReference>
<keyword evidence="4 7" id="KW-0732">Signal</keyword>
<dbReference type="FunFam" id="1.10.8.640:FF:000001">
    <property type="entry name" value="Cytochrome c-type biogenesis protein"/>
    <property type="match status" value="1"/>
</dbReference>
<dbReference type="RefSeq" id="WP_051479492.1">
    <property type="nucleotide sequence ID" value="NZ_ARZY01000001.1"/>
</dbReference>
<comment type="function">
    <text evidence="7">Possible subunit of a heme lyase.</text>
</comment>
<feature type="transmembrane region" description="Helical" evidence="7">
    <location>
        <begin position="106"/>
        <end position="124"/>
    </location>
</feature>
<sequence>MNKSIITLISLGLTFISCFVYAVEESYPFDDVQQQKIFGELVEELRCPKCQNQNIADSNAMVAIDLKNKTYELVKQGQSKDQVIDFMVQRYGQFVHYDPPINMVTIWLWLVPIAIALILVVFVLKKGRREKLGSEVDANSLDQAQAIIDKLESKGKS</sequence>
<dbReference type="PANTHER" id="PTHR47870">
    <property type="entry name" value="CYTOCHROME C-TYPE BIOGENESIS PROTEIN CCMH"/>
    <property type="match status" value="1"/>
</dbReference>
<evidence type="ECO:0000259" key="8">
    <source>
        <dbReference type="Pfam" id="PF03918"/>
    </source>
</evidence>
<dbReference type="Pfam" id="PF03918">
    <property type="entry name" value="CcmH"/>
    <property type="match status" value="1"/>
</dbReference>
<keyword evidence="10" id="KW-1185">Reference proteome</keyword>
<dbReference type="AlphaFoldDB" id="W7QGZ5"/>